<dbReference type="AlphaFoldDB" id="A0AAN8E635"/>
<dbReference type="PANTHER" id="PTHR47331">
    <property type="entry name" value="PHD-TYPE DOMAIN-CONTAINING PROTEIN"/>
    <property type="match status" value="1"/>
</dbReference>
<name>A0AAN8E635_CHAGU</name>
<reference evidence="1 2" key="1">
    <citation type="journal article" date="2023" name="Mol. Biol. Evol.">
        <title>Genomics of Secondarily Temperate Adaptation in the Only Non-Antarctic Icefish.</title>
        <authorList>
            <person name="Rivera-Colon A.G."/>
            <person name="Rayamajhi N."/>
            <person name="Minhas B.F."/>
            <person name="Madrigal G."/>
            <person name="Bilyk K.T."/>
            <person name="Yoon V."/>
            <person name="Hune M."/>
            <person name="Gregory S."/>
            <person name="Cheng C.H.C."/>
            <person name="Catchen J.M."/>
        </authorList>
    </citation>
    <scope>NUCLEOTIDE SEQUENCE [LARGE SCALE GENOMIC DNA]</scope>
    <source>
        <tissue evidence="1">White muscle</tissue>
    </source>
</reference>
<proteinExistence type="predicted"/>
<gene>
    <name evidence="1" type="ORF">CgunFtcFv8_004873</name>
</gene>
<evidence type="ECO:0000313" key="1">
    <source>
        <dbReference type="EMBL" id="KAK5933228.1"/>
    </source>
</evidence>
<comment type="caution">
    <text evidence="1">The sequence shown here is derived from an EMBL/GenBank/DDBJ whole genome shotgun (WGS) entry which is preliminary data.</text>
</comment>
<dbReference type="Proteomes" id="UP001331515">
    <property type="component" value="Unassembled WGS sequence"/>
</dbReference>
<dbReference type="EMBL" id="JAURVH010001515">
    <property type="protein sequence ID" value="KAK5933228.1"/>
    <property type="molecule type" value="Genomic_DNA"/>
</dbReference>
<dbReference type="Pfam" id="PF05380">
    <property type="entry name" value="Peptidase_A17"/>
    <property type="match status" value="1"/>
</dbReference>
<accession>A0AAN8E635</accession>
<keyword evidence="2" id="KW-1185">Reference proteome</keyword>
<sequence>MGKSRVAPLKHITTPRMELTAAVVAVKVDKMLRRELQVKLEQSVFGTDSATVLKHIENETSRFKASVANRISTIREAPTPSQWRYVNTS</sequence>
<protein>
    <submittedName>
        <fullName evidence="1">Uncharacterized protein</fullName>
    </submittedName>
</protein>
<evidence type="ECO:0000313" key="2">
    <source>
        <dbReference type="Proteomes" id="UP001331515"/>
    </source>
</evidence>
<organism evidence="1 2">
    <name type="scientific">Champsocephalus gunnari</name>
    <name type="common">Mackerel icefish</name>
    <dbReference type="NCBI Taxonomy" id="52237"/>
    <lineage>
        <taxon>Eukaryota</taxon>
        <taxon>Metazoa</taxon>
        <taxon>Chordata</taxon>
        <taxon>Craniata</taxon>
        <taxon>Vertebrata</taxon>
        <taxon>Euteleostomi</taxon>
        <taxon>Actinopterygii</taxon>
        <taxon>Neopterygii</taxon>
        <taxon>Teleostei</taxon>
        <taxon>Neoteleostei</taxon>
        <taxon>Acanthomorphata</taxon>
        <taxon>Eupercaria</taxon>
        <taxon>Perciformes</taxon>
        <taxon>Notothenioidei</taxon>
        <taxon>Channichthyidae</taxon>
        <taxon>Champsocephalus</taxon>
    </lineage>
</organism>
<dbReference type="PANTHER" id="PTHR47331:SF1">
    <property type="entry name" value="GAG-LIKE PROTEIN"/>
    <property type="match status" value="1"/>
</dbReference>
<dbReference type="InterPro" id="IPR008042">
    <property type="entry name" value="Retrotrans_Pao"/>
</dbReference>